<dbReference type="Proteomes" id="UP000252415">
    <property type="component" value="Unassembled WGS sequence"/>
</dbReference>
<organism evidence="2 3">
    <name type="scientific">Paenibacillus prosopidis</name>
    <dbReference type="NCBI Taxonomy" id="630520"/>
    <lineage>
        <taxon>Bacteria</taxon>
        <taxon>Bacillati</taxon>
        <taxon>Bacillota</taxon>
        <taxon>Bacilli</taxon>
        <taxon>Bacillales</taxon>
        <taxon>Paenibacillaceae</taxon>
        <taxon>Paenibacillus</taxon>
    </lineage>
</organism>
<dbReference type="AlphaFoldDB" id="A0A368W7H3"/>
<name>A0A368W7H3_9BACL</name>
<accession>A0A368W7H3</accession>
<comment type="caution">
    <text evidence="2">The sequence shown here is derived from an EMBL/GenBank/DDBJ whole genome shotgun (WGS) entry which is preliminary data.</text>
</comment>
<proteinExistence type="predicted"/>
<gene>
    <name evidence="2" type="ORF">DFP97_105307</name>
</gene>
<evidence type="ECO:0000313" key="3">
    <source>
        <dbReference type="Proteomes" id="UP000252415"/>
    </source>
</evidence>
<keyword evidence="3" id="KW-1185">Reference proteome</keyword>
<evidence type="ECO:0000256" key="1">
    <source>
        <dbReference type="SAM" id="MobiDB-lite"/>
    </source>
</evidence>
<sequence>MPNNKIDVETDGNPQTAYEDKSTHERTGFEVDMSKRTDDKSDKPVSRREPI</sequence>
<evidence type="ECO:0000313" key="2">
    <source>
        <dbReference type="EMBL" id="RCW49122.1"/>
    </source>
</evidence>
<feature type="compositionally biased region" description="Basic and acidic residues" evidence="1">
    <location>
        <begin position="18"/>
        <end position="51"/>
    </location>
</feature>
<protein>
    <submittedName>
        <fullName evidence="2">Uncharacterized protein</fullName>
    </submittedName>
</protein>
<dbReference type="EMBL" id="QPJD01000005">
    <property type="protein sequence ID" value="RCW49122.1"/>
    <property type="molecule type" value="Genomic_DNA"/>
</dbReference>
<feature type="region of interest" description="Disordered" evidence="1">
    <location>
        <begin position="1"/>
        <end position="51"/>
    </location>
</feature>
<dbReference type="RefSeq" id="WP_181873441.1">
    <property type="nucleotide sequence ID" value="NZ_QPJD01000005.1"/>
</dbReference>
<reference evidence="2 3" key="1">
    <citation type="submission" date="2018-07" db="EMBL/GenBank/DDBJ databases">
        <title>Genomic Encyclopedia of Type Strains, Phase III (KMG-III): the genomes of soil and plant-associated and newly described type strains.</title>
        <authorList>
            <person name="Whitman W."/>
        </authorList>
    </citation>
    <scope>NUCLEOTIDE SEQUENCE [LARGE SCALE GENOMIC DNA]</scope>
    <source>
        <strain evidence="2 3">CECT 7506</strain>
    </source>
</reference>